<reference evidence="7" key="1">
    <citation type="submission" date="2024-06" db="EMBL/GenBank/DDBJ databases">
        <authorList>
            <person name="Ryan C."/>
        </authorList>
    </citation>
    <scope>NUCLEOTIDE SEQUENCE [LARGE SCALE GENOMIC DNA]</scope>
</reference>
<dbReference type="AlphaFoldDB" id="A0ABC9CV24"/>
<evidence type="ECO:0000256" key="2">
    <source>
        <dbReference type="ARBA" id="ARBA00022821"/>
    </source>
</evidence>
<evidence type="ECO:0000259" key="4">
    <source>
        <dbReference type="Pfam" id="PF23559"/>
    </source>
</evidence>
<evidence type="ECO:0000313" key="7">
    <source>
        <dbReference type="Proteomes" id="UP001497457"/>
    </source>
</evidence>
<keyword evidence="2" id="KW-0611">Plant defense</keyword>
<dbReference type="InterPro" id="IPR058922">
    <property type="entry name" value="WHD_DRP"/>
</dbReference>
<dbReference type="Pfam" id="PF23559">
    <property type="entry name" value="WHD_DRP"/>
    <property type="match status" value="1"/>
</dbReference>
<dbReference type="PANTHER" id="PTHR36766:SF55">
    <property type="entry name" value="OS11G0492900 PROTEIN"/>
    <property type="match status" value="1"/>
</dbReference>
<dbReference type="SUPFAM" id="SSF52540">
    <property type="entry name" value="P-loop containing nucleoside triphosphate hydrolases"/>
    <property type="match status" value="1"/>
</dbReference>
<evidence type="ECO:0000313" key="6">
    <source>
        <dbReference type="EMBL" id="CAL5026477.1"/>
    </source>
</evidence>
<feature type="domain" description="R13L1/DRL21-like LRR repeat region" evidence="5">
    <location>
        <begin position="762"/>
        <end position="891"/>
    </location>
</feature>
<dbReference type="Gene3D" id="3.40.50.300">
    <property type="entry name" value="P-loop containing nucleotide triphosphate hydrolases"/>
    <property type="match status" value="1"/>
</dbReference>
<name>A0ABC9CV24_9POAL</name>
<dbReference type="PANTHER" id="PTHR36766">
    <property type="entry name" value="PLANT BROAD-SPECTRUM MILDEW RESISTANCE PROTEIN RPW8"/>
    <property type="match status" value="1"/>
</dbReference>
<evidence type="ECO:0000256" key="1">
    <source>
        <dbReference type="ARBA" id="ARBA00022614"/>
    </source>
</evidence>
<dbReference type="InterPro" id="IPR027417">
    <property type="entry name" value="P-loop_NTPase"/>
</dbReference>
<dbReference type="EMBL" id="OZ075140">
    <property type="protein sequence ID" value="CAL5026477.1"/>
    <property type="molecule type" value="Genomic_DNA"/>
</dbReference>
<evidence type="ECO:0000259" key="3">
    <source>
        <dbReference type="Pfam" id="PF00931"/>
    </source>
</evidence>
<keyword evidence="1" id="KW-0433">Leucine-rich repeat</keyword>
<sequence>MPPPRPRPPADQRQGLGDGVWRLTLALLRAWDVATDPEKQASHLWFSAVRDVTASLLVELNVAGGRRGSAAANDRIQELGAVSPPGVQAQPPHGLGHAIDGAVARLEELTIQRGVTWTKRPGGSEEGASSGASASACAEALMADTVRVLARCMELRLASPSSHLKAKVCAAVLRVLRRCTVAMEFRRSIQALQSGVFEIKMGTCTTDGNAGIRVRLSPVWPASSDVLQNNCFGPEISHSGIYGRGDVQESITMKLLSDGKKCKSSIVICLAAKRGAGKTTLARAVYDDKRVCDAFDLRLWLCMSEKFDEKQIMVEIIEHATQVQCDVMELKFLRKLVQDELRDREFLLVLEDCPTEHRHFWRNLNEVLKWGAKGSAIIITTKCRDSAKRSFPRQALITPHFYDLSPLEDEHCLNILQQLFFSDGPGSNNEFMRISSNVLYHCGGNPLYVKAFCGLLCHAKSVLQQLDNLKEAFSPDLKLYCHILPQHLKLCLTLCSLFPKDFVYKRHHLIRLWMSQGFIDSEELGNPEEIGTQNFNELFCRSFFEHSSLHDKKFDRFVMPKLFHDMITSISKDACLRCEDLLHSIPEKIRHLSIVPWERRTVIGLHPVTKQVGNLDTFMVVNRSELRNSSMSSPFLKLEGLYDFLLKFKSLRTLDLSYTVIDQLPALIGNLKNLQYLAVNNTDIRRLPSELCLLENLQILEAHDCPQLVTLPEDIKNLTKLRHLDVRKQPGHVRMPIGVGQLMHLQSLPVLNLGEGLSDCSIQELRDLDNLHGDLAIAGLENIKVGNDAKDAKLINKKYLETLTFEWSGSSIYFEGDDGDIAVDVFESLQPPHDLENLIVRSYPGSIFPGWIEKSPYDNLQSITLDNCYNCNMIPAIGDLLSLRYLCIRKMYALKTFRYTAPLSEERRGGKFPALELLKLWEMYELDGWIVKDGDFPRLHTVSICGCPHLKSLPHFPSLVNLSFHHCNQLPEIQELLKLESLKIEGFHDIVSLDLPHGLPALKNLEISRCNNLVSVVGLSKLSSVERLKIVKCPKFDVVNKWDQYHFKKIRTTRDAMVISI</sequence>
<dbReference type="Pfam" id="PF00931">
    <property type="entry name" value="NB-ARC"/>
    <property type="match status" value="1"/>
</dbReference>
<accession>A0ABC9CV24</accession>
<evidence type="ECO:0008006" key="8">
    <source>
        <dbReference type="Google" id="ProtNLM"/>
    </source>
</evidence>
<evidence type="ECO:0000259" key="5">
    <source>
        <dbReference type="Pfam" id="PF25019"/>
    </source>
</evidence>
<organism evidence="6 7">
    <name type="scientific">Urochloa decumbens</name>
    <dbReference type="NCBI Taxonomy" id="240449"/>
    <lineage>
        <taxon>Eukaryota</taxon>
        <taxon>Viridiplantae</taxon>
        <taxon>Streptophyta</taxon>
        <taxon>Embryophyta</taxon>
        <taxon>Tracheophyta</taxon>
        <taxon>Spermatophyta</taxon>
        <taxon>Magnoliopsida</taxon>
        <taxon>Liliopsida</taxon>
        <taxon>Poales</taxon>
        <taxon>Poaceae</taxon>
        <taxon>PACMAD clade</taxon>
        <taxon>Panicoideae</taxon>
        <taxon>Panicodae</taxon>
        <taxon>Paniceae</taxon>
        <taxon>Melinidinae</taxon>
        <taxon>Urochloa</taxon>
    </lineage>
</organism>
<dbReference type="SUPFAM" id="SSF52058">
    <property type="entry name" value="L domain-like"/>
    <property type="match status" value="1"/>
</dbReference>
<reference evidence="6 7" key="2">
    <citation type="submission" date="2024-10" db="EMBL/GenBank/DDBJ databases">
        <authorList>
            <person name="Ryan C."/>
        </authorList>
    </citation>
    <scope>NUCLEOTIDE SEQUENCE [LARGE SCALE GENOMIC DNA]</scope>
</reference>
<dbReference type="InterPro" id="IPR032675">
    <property type="entry name" value="LRR_dom_sf"/>
</dbReference>
<proteinExistence type="predicted"/>
<keyword evidence="7" id="KW-1185">Reference proteome</keyword>
<protein>
    <recommendedName>
        <fullName evidence="8">NB-ARC domain-containing protein</fullName>
    </recommendedName>
</protein>
<dbReference type="InterPro" id="IPR002182">
    <property type="entry name" value="NB-ARC"/>
</dbReference>
<feature type="domain" description="NB-ARC" evidence="3">
    <location>
        <begin position="251"/>
        <end position="421"/>
    </location>
</feature>
<dbReference type="Proteomes" id="UP001497457">
    <property type="component" value="Chromosome 30rd"/>
</dbReference>
<dbReference type="PRINTS" id="PR00364">
    <property type="entry name" value="DISEASERSIST"/>
</dbReference>
<gene>
    <name evidence="6" type="ORF">URODEC1_LOCUS78782</name>
</gene>
<feature type="domain" description="Disease resistance protein winged helix" evidence="4">
    <location>
        <begin position="497"/>
        <end position="567"/>
    </location>
</feature>
<dbReference type="InterPro" id="IPR056789">
    <property type="entry name" value="LRR_R13L1-DRL21"/>
</dbReference>
<dbReference type="Pfam" id="PF25019">
    <property type="entry name" value="LRR_R13L1-DRL21"/>
    <property type="match status" value="1"/>
</dbReference>
<dbReference type="Gene3D" id="3.80.10.10">
    <property type="entry name" value="Ribonuclease Inhibitor"/>
    <property type="match status" value="2"/>
</dbReference>